<dbReference type="AlphaFoldDB" id="A0AAD6ZFR5"/>
<protein>
    <submittedName>
        <fullName evidence="2">Uncharacterized protein</fullName>
    </submittedName>
</protein>
<organism evidence="2 3">
    <name type="scientific">Mycena albidolilacea</name>
    <dbReference type="NCBI Taxonomy" id="1033008"/>
    <lineage>
        <taxon>Eukaryota</taxon>
        <taxon>Fungi</taxon>
        <taxon>Dikarya</taxon>
        <taxon>Basidiomycota</taxon>
        <taxon>Agaricomycotina</taxon>
        <taxon>Agaricomycetes</taxon>
        <taxon>Agaricomycetidae</taxon>
        <taxon>Agaricales</taxon>
        <taxon>Marasmiineae</taxon>
        <taxon>Mycenaceae</taxon>
        <taxon>Mycena</taxon>
    </lineage>
</organism>
<name>A0AAD6ZFR5_9AGAR</name>
<evidence type="ECO:0000313" key="2">
    <source>
        <dbReference type="EMBL" id="KAJ7321101.1"/>
    </source>
</evidence>
<accession>A0AAD6ZFR5</accession>
<dbReference type="Proteomes" id="UP001218218">
    <property type="component" value="Unassembled WGS sequence"/>
</dbReference>
<keyword evidence="3" id="KW-1185">Reference proteome</keyword>
<dbReference type="EMBL" id="JARIHO010000052">
    <property type="protein sequence ID" value="KAJ7321101.1"/>
    <property type="molecule type" value="Genomic_DNA"/>
</dbReference>
<evidence type="ECO:0000313" key="3">
    <source>
        <dbReference type="Proteomes" id="UP001218218"/>
    </source>
</evidence>
<sequence>MDSSLDPKRLPSSYRLQSESKYAWMPVFCAKMCVPPLALIYRQADLGAPLESGMDANSHCPRPRIHALDLSWPILQLLPTAIESSSVFLESTRAGFIPGVMSAMPSSPSRRYPPHQALQRLLASHANRGPASRVDVRAVVAGNQALVRVSGGRFWSYIRRAGVRVVDRSGRSTHTARSTNLIASGRRCLNPRPPPPSAPECPRVRWEKPSPARERCASQNLAHHPPVVLKTSAGEAKHSGFSSVFESGWCAAAAGGAGAFELVVVDLSEPDVGYYAPHCGVHARGRRALSPSGMRAVGVGVGVYSCSISGPSPRTALLPADSNVAAGELTSCVCFGLLDCVGVEWAGGRGHGHERIRARGVGCGVDVDAPGAAKTMLGCERGQTSISAASAAPLRCWARVSGI</sequence>
<gene>
    <name evidence="2" type="ORF">DFH08DRAFT_1034294</name>
</gene>
<proteinExistence type="predicted"/>
<comment type="caution">
    <text evidence="2">The sequence shown here is derived from an EMBL/GenBank/DDBJ whole genome shotgun (WGS) entry which is preliminary data.</text>
</comment>
<feature type="region of interest" description="Disordered" evidence="1">
    <location>
        <begin position="185"/>
        <end position="205"/>
    </location>
</feature>
<reference evidence="2" key="1">
    <citation type="submission" date="2023-03" db="EMBL/GenBank/DDBJ databases">
        <title>Massive genome expansion in bonnet fungi (Mycena s.s.) driven by repeated elements and novel gene families across ecological guilds.</title>
        <authorList>
            <consortium name="Lawrence Berkeley National Laboratory"/>
            <person name="Harder C.B."/>
            <person name="Miyauchi S."/>
            <person name="Viragh M."/>
            <person name="Kuo A."/>
            <person name="Thoen E."/>
            <person name="Andreopoulos B."/>
            <person name="Lu D."/>
            <person name="Skrede I."/>
            <person name="Drula E."/>
            <person name="Henrissat B."/>
            <person name="Morin E."/>
            <person name="Kohler A."/>
            <person name="Barry K."/>
            <person name="LaButti K."/>
            <person name="Morin E."/>
            <person name="Salamov A."/>
            <person name="Lipzen A."/>
            <person name="Mereny Z."/>
            <person name="Hegedus B."/>
            <person name="Baldrian P."/>
            <person name="Stursova M."/>
            <person name="Weitz H."/>
            <person name="Taylor A."/>
            <person name="Grigoriev I.V."/>
            <person name="Nagy L.G."/>
            <person name="Martin F."/>
            <person name="Kauserud H."/>
        </authorList>
    </citation>
    <scope>NUCLEOTIDE SEQUENCE</scope>
    <source>
        <strain evidence="2">CBHHK002</strain>
    </source>
</reference>
<evidence type="ECO:0000256" key="1">
    <source>
        <dbReference type="SAM" id="MobiDB-lite"/>
    </source>
</evidence>